<feature type="region of interest" description="Disordered" evidence="1">
    <location>
        <begin position="41"/>
        <end position="124"/>
    </location>
</feature>
<organism evidence="2 3">
    <name type="scientific">Streptomyces axinellae</name>
    <dbReference type="NCBI Taxonomy" id="552788"/>
    <lineage>
        <taxon>Bacteria</taxon>
        <taxon>Bacillati</taxon>
        <taxon>Actinomycetota</taxon>
        <taxon>Actinomycetes</taxon>
        <taxon>Kitasatosporales</taxon>
        <taxon>Streptomycetaceae</taxon>
        <taxon>Streptomyces</taxon>
    </lineage>
</organism>
<dbReference type="Proteomes" id="UP001501447">
    <property type="component" value="Unassembled WGS sequence"/>
</dbReference>
<reference evidence="3" key="1">
    <citation type="journal article" date="2019" name="Int. J. Syst. Evol. Microbiol.">
        <title>The Global Catalogue of Microorganisms (GCM) 10K type strain sequencing project: providing services to taxonomists for standard genome sequencing and annotation.</title>
        <authorList>
            <consortium name="The Broad Institute Genomics Platform"/>
            <consortium name="The Broad Institute Genome Sequencing Center for Infectious Disease"/>
            <person name="Wu L."/>
            <person name="Ma J."/>
        </authorList>
    </citation>
    <scope>NUCLEOTIDE SEQUENCE [LARGE SCALE GENOMIC DNA]</scope>
    <source>
        <strain evidence="3">JCM 16373</strain>
    </source>
</reference>
<keyword evidence="3" id="KW-1185">Reference proteome</keyword>
<feature type="compositionally biased region" description="Basic and acidic residues" evidence="1">
    <location>
        <begin position="81"/>
        <end position="93"/>
    </location>
</feature>
<evidence type="ECO:0000313" key="2">
    <source>
        <dbReference type="EMBL" id="GAA2615523.1"/>
    </source>
</evidence>
<dbReference type="RefSeq" id="WP_344566376.1">
    <property type="nucleotide sequence ID" value="NZ_BAAARJ010000009.1"/>
</dbReference>
<accession>A0ABP6CDA4</accession>
<evidence type="ECO:0000256" key="1">
    <source>
        <dbReference type="SAM" id="MobiDB-lite"/>
    </source>
</evidence>
<comment type="caution">
    <text evidence="2">The sequence shown here is derived from an EMBL/GenBank/DDBJ whole genome shotgun (WGS) entry which is preliminary data.</text>
</comment>
<sequence>MHPLRRLLRPPWVHAGAWTLATGAAVTLSWCGVHTVLSGTSYDPPRALPVSGTPDPHADPRSSSTHRPRPRSPSPGPSDTPTRKPDKETDRPRSSRTPTPPASPGAAPSTGSVKGTTVPGGRAVFDLGRDSATLVSATPEPGWDMRIWNQSHWIRVTFTNGSTTWSVFCRWEDGNPRVESFNG</sequence>
<protein>
    <recommendedName>
        <fullName evidence="4">Secreted protein</fullName>
    </recommendedName>
</protein>
<gene>
    <name evidence="2" type="ORF">GCM10009863_31550</name>
</gene>
<proteinExistence type="predicted"/>
<name>A0ABP6CDA4_9ACTN</name>
<evidence type="ECO:0008006" key="4">
    <source>
        <dbReference type="Google" id="ProtNLM"/>
    </source>
</evidence>
<dbReference type="EMBL" id="BAAARJ010000009">
    <property type="protein sequence ID" value="GAA2615523.1"/>
    <property type="molecule type" value="Genomic_DNA"/>
</dbReference>
<evidence type="ECO:0000313" key="3">
    <source>
        <dbReference type="Proteomes" id="UP001501447"/>
    </source>
</evidence>